<dbReference type="InterPro" id="IPR001214">
    <property type="entry name" value="SET_dom"/>
</dbReference>
<evidence type="ECO:0000256" key="7">
    <source>
        <dbReference type="SAM" id="MobiDB-lite"/>
    </source>
</evidence>
<dbReference type="STRING" id="559515.M4C1I8"/>
<sequence>MLHLCCVHEIVYLAAVQKAAELLRYGGCQVKRTVQIQLTTPSQSVIKCVMILPIVSPVPTATMWTALTKNYGVEDEPTRKCLPCVGDNGTSDVVSELDQVKTLRSTWDLTPSDLTHVASVIMVEEEMVIEVYTNLCSTQSTTKKRRRMETTVVSSKRSRRTPTAQAKDDVFDRADRTISMKEYFQLYEKAADSYRNSQNGVGDTVRMKIEPCSHLGPCEASVCSCVDSGIYCSKHCHCIRDECKIFFPGCRCQHGRCRTETCPCFRAGRECDIDFCKVCSADEIVAREKGEPYDFNSGKTKKDGTCETRCRNRSIALGKQKLVRMGRSKLGVAEWGLFVDEFVAEDEFIIEYIGEMVSQEEADQRRVVYGKDGSRYLIKLDTKTVVDSTRKGNKARVCCISLADEPELRVQDYERGK</sequence>
<protein>
    <recommendedName>
        <fullName evidence="8">CXC domain-containing protein</fullName>
    </recommendedName>
</protein>
<evidence type="ECO:0000256" key="3">
    <source>
        <dbReference type="ARBA" id="ARBA00022691"/>
    </source>
</evidence>
<reference evidence="10" key="1">
    <citation type="journal article" date="2010" name="Science">
        <title>Signatures of adaptation to obligate biotrophy in the Hyaloperonospora arabidopsidis genome.</title>
        <authorList>
            <person name="Baxter L."/>
            <person name="Tripathy S."/>
            <person name="Ishaque N."/>
            <person name="Boot N."/>
            <person name="Cabral A."/>
            <person name="Kemen E."/>
            <person name="Thines M."/>
            <person name="Ah-Fong A."/>
            <person name="Anderson R."/>
            <person name="Badejoko W."/>
            <person name="Bittner-Eddy P."/>
            <person name="Boore J.L."/>
            <person name="Chibucos M.C."/>
            <person name="Coates M."/>
            <person name="Dehal P."/>
            <person name="Delehaunty K."/>
            <person name="Dong S."/>
            <person name="Downton P."/>
            <person name="Dumas B."/>
            <person name="Fabro G."/>
            <person name="Fronick C."/>
            <person name="Fuerstenberg S.I."/>
            <person name="Fulton L."/>
            <person name="Gaulin E."/>
            <person name="Govers F."/>
            <person name="Hughes L."/>
            <person name="Humphray S."/>
            <person name="Jiang R.H."/>
            <person name="Judelson H."/>
            <person name="Kamoun S."/>
            <person name="Kyung K."/>
            <person name="Meijer H."/>
            <person name="Minx P."/>
            <person name="Morris P."/>
            <person name="Nelson J."/>
            <person name="Phuntumart V."/>
            <person name="Qutob D."/>
            <person name="Rehmany A."/>
            <person name="Rougon-Cardoso A."/>
            <person name="Ryden P."/>
            <person name="Torto-Alalibo T."/>
            <person name="Studholme D."/>
            <person name="Wang Y."/>
            <person name="Win J."/>
            <person name="Wood J."/>
            <person name="Clifton S.W."/>
            <person name="Rogers J."/>
            <person name="Van den Ackerveken G."/>
            <person name="Jones J.D."/>
            <person name="McDowell J.M."/>
            <person name="Beynon J."/>
            <person name="Tyler B.M."/>
        </authorList>
    </citation>
    <scope>NUCLEOTIDE SEQUENCE [LARGE SCALE GENOMIC DNA]</scope>
    <source>
        <strain evidence="10">Emoy2</strain>
    </source>
</reference>
<dbReference type="GO" id="GO:0003682">
    <property type="term" value="F:chromatin binding"/>
    <property type="evidence" value="ECO:0007669"/>
    <property type="project" value="TreeGrafter"/>
</dbReference>
<dbReference type="eggNOG" id="KOG1079">
    <property type="taxonomic scope" value="Eukaryota"/>
</dbReference>
<dbReference type="PROSITE" id="PS51633">
    <property type="entry name" value="CXC"/>
    <property type="match status" value="1"/>
</dbReference>
<keyword evidence="5" id="KW-0804">Transcription</keyword>
<dbReference type="Gene3D" id="2.170.270.10">
    <property type="entry name" value="SET domain"/>
    <property type="match status" value="1"/>
</dbReference>
<dbReference type="PANTHER" id="PTHR45747:SF4">
    <property type="entry name" value="HISTONE-LYSINE N-METHYLTRANSFERASE E(Z)"/>
    <property type="match status" value="1"/>
</dbReference>
<dbReference type="SUPFAM" id="SSF82199">
    <property type="entry name" value="SET domain"/>
    <property type="match status" value="1"/>
</dbReference>
<dbReference type="HOGENOM" id="CLU_659644_0_0_1"/>
<reference evidence="9" key="2">
    <citation type="submission" date="2015-06" db="UniProtKB">
        <authorList>
            <consortium name="EnsemblProtists"/>
        </authorList>
    </citation>
    <scope>IDENTIFICATION</scope>
    <source>
        <strain evidence="9">Emoy2</strain>
    </source>
</reference>
<keyword evidence="4" id="KW-0805">Transcription regulation</keyword>
<dbReference type="Pfam" id="PF18264">
    <property type="entry name" value="preSET_CXC"/>
    <property type="match status" value="1"/>
</dbReference>
<feature type="region of interest" description="Disordered" evidence="7">
    <location>
        <begin position="146"/>
        <end position="167"/>
    </location>
</feature>
<proteinExistence type="predicted"/>
<dbReference type="GO" id="GO:0031507">
    <property type="term" value="P:heterochromatin formation"/>
    <property type="evidence" value="ECO:0007669"/>
    <property type="project" value="TreeGrafter"/>
</dbReference>
<evidence type="ECO:0000256" key="2">
    <source>
        <dbReference type="ARBA" id="ARBA00022679"/>
    </source>
</evidence>
<evidence type="ECO:0000313" key="9">
    <source>
        <dbReference type="EnsemblProtists" id="HpaP812938"/>
    </source>
</evidence>
<dbReference type="PANTHER" id="PTHR45747">
    <property type="entry name" value="HISTONE-LYSINE N-METHYLTRANSFERASE E(Z)"/>
    <property type="match status" value="1"/>
</dbReference>
<evidence type="ECO:0000259" key="8">
    <source>
        <dbReference type="PROSITE" id="PS51633"/>
    </source>
</evidence>
<dbReference type="InterPro" id="IPR045318">
    <property type="entry name" value="EZH1/2-like"/>
</dbReference>
<dbReference type="InterPro" id="IPR041355">
    <property type="entry name" value="Pre-SET_CXC"/>
</dbReference>
<feature type="domain" description="CXC" evidence="8">
    <location>
        <begin position="175"/>
        <end position="296"/>
    </location>
</feature>
<keyword evidence="10" id="KW-1185">Reference proteome</keyword>
<dbReference type="AlphaFoldDB" id="M4C1I8"/>
<evidence type="ECO:0000256" key="6">
    <source>
        <dbReference type="ARBA" id="ARBA00048568"/>
    </source>
</evidence>
<keyword evidence="2" id="KW-0808">Transferase</keyword>
<evidence type="ECO:0000256" key="1">
    <source>
        <dbReference type="ARBA" id="ARBA00022603"/>
    </source>
</evidence>
<dbReference type="EnsemblProtists" id="HpaT812938">
    <property type="protein sequence ID" value="HpaP812938"/>
    <property type="gene ID" value="HpaG812938"/>
</dbReference>
<dbReference type="InParanoid" id="M4C1I8"/>
<keyword evidence="1" id="KW-0489">Methyltransferase</keyword>
<dbReference type="VEuPathDB" id="FungiDB:HpaG812938"/>
<accession>M4C1I8</accession>
<dbReference type="GO" id="GO:0005634">
    <property type="term" value="C:nucleus"/>
    <property type="evidence" value="ECO:0007669"/>
    <property type="project" value="TreeGrafter"/>
</dbReference>
<dbReference type="GO" id="GO:0140951">
    <property type="term" value="F:histone H3K27 trimethyltransferase activity"/>
    <property type="evidence" value="ECO:0007669"/>
    <property type="project" value="UniProtKB-EC"/>
</dbReference>
<evidence type="ECO:0000256" key="4">
    <source>
        <dbReference type="ARBA" id="ARBA00023015"/>
    </source>
</evidence>
<dbReference type="GO" id="GO:0032259">
    <property type="term" value="P:methylation"/>
    <property type="evidence" value="ECO:0007669"/>
    <property type="project" value="UniProtKB-KW"/>
</dbReference>
<dbReference type="InterPro" id="IPR026489">
    <property type="entry name" value="CXC_dom"/>
</dbReference>
<dbReference type="Proteomes" id="UP000011713">
    <property type="component" value="Unassembled WGS sequence"/>
</dbReference>
<evidence type="ECO:0000313" key="10">
    <source>
        <dbReference type="Proteomes" id="UP000011713"/>
    </source>
</evidence>
<keyword evidence="3" id="KW-0949">S-adenosyl-L-methionine</keyword>
<organism evidence="9 10">
    <name type="scientific">Hyaloperonospora arabidopsidis (strain Emoy2)</name>
    <name type="common">Downy mildew agent</name>
    <name type="synonym">Peronospora arabidopsidis</name>
    <dbReference type="NCBI Taxonomy" id="559515"/>
    <lineage>
        <taxon>Eukaryota</taxon>
        <taxon>Sar</taxon>
        <taxon>Stramenopiles</taxon>
        <taxon>Oomycota</taxon>
        <taxon>Peronosporomycetes</taxon>
        <taxon>Peronosporales</taxon>
        <taxon>Peronosporaceae</taxon>
        <taxon>Hyaloperonospora</taxon>
    </lineage>
</organism>
<dbReference type="EMBL" id="ABWE02002205">
    <property type="status" value="NOT_ANNOTATED_CDS"/>
    <property type="molecule type" value="Genomic_DNA"/>
</dbReference>
<comment type="catalytic activity">
    <reaction evidence="6">
        <text>L-lysyl(27)-[histone H3] + 3 S-adenosyl-L-methionine = N(6),N(6),N(6)-trimethyl-L-lysyl(27)-[histone H3] + 3 S-adenosyl-L-homocysteine + 3 H(+)</text>
        <dbReference type="Rhea" id="RHEA:60292"/>
        <dbReference type="Rhea" id="RHEA-COMP:15535"/>
        <dbReference type="Rhea" id="RHEA-COMP:15548"/>
        <dbReference type="ChEBI" id="CHEBI:15378"/>
        <dbReference type="ChEBI" id="CHEBI:29969"/>
        <dbReference type="ChEBI" id="CHEBI:57856"/>
        <dbReference type="ChEBI" id="CHEBI:59789"/>
        <dbReference type="ChEBI" id="CHEBI:61961"/>
        <dbReference type="EC" id="2.1.1.356"/>
    </reaction>
</comment>
<dbReference type="InterPro" id="IPR046341">
    <property type="entry name" value="SET_dom_sf"/>
</dbReference>
<evidence type="ECO:0000256" key="5">
    <source>
        <dbReference type="ARBA" id="ARBA00023163"/>
    </source>
</evidence>
<dbReference type="Pfam" id="PF00856">
    <property type="entry name" value="SET"/>
    <property type="match status" value="1"/>
</dbReference>
<name>M4C1I8_HYAAE</name>